<dbReference type="GO" id="GO:0005524">
    <property type="term" value="F:ATP binding"/>
    <property type="evidence" value="ECO:0007669"/>
    <property type="project" value="UniProtKB-KW"/>
</dbReference>
<gene>
    <name evidence="8" type="ORF">BT93_L2524</name>
</gene>
<name>A0A8T0CJ85_CORYI</name>
<evidence type="ECO:0000256" key="3">
    <source>
        <dbReference type="ARBA" id="ARBA00022741"/>
    </source>
</evidence>
<accession>A0A8T0CJ85</accession>
<dbReference type="GO" id="GO:0006952">
    <property type="term" value="P:defense response"/>
    <property type="evidence" value="ECO:0007669"/>
    <property type="project" value="UniProtKB-KW"/>
</dbReference>
<evidence type="ECO:0000313" key="9">
    <source>
        <dbReference type="Proteomes" id="UP000806378"/>
    </source>
</evidence>
<dbReference type="AlphaFoldDB" id="A0A8T0CJ85"/>
<dbReference type="Gene3D" id="3.80.10.10">
    <property type="entry name" value="Ribonuclease Inhibitor"/>
    <property type="match status" value="2"/>
</dbReference>
<dbReference type="InterPro" id="IPR050905">
    <property type="entry name" value="Plant_NBS-LRR"/>
</dbReference>
<organism evidence="8 9">
    <name type="scientific">Corymbia citriodora subsp. variegata</name>
    <dbReference type="NCBI Taxonomy" id="360336"/>
    <lineage>
        <taxon>Eukaryota</taxon>
        <taxon>Viridiplantae</taxon>
        <taxon>Streptophyta</taxon>
        <taxon>Embryophyta</taxon>
        <taxon>Tracheophyta</taxon>
        <taxon>Spermatophyta</taxon>
        <taxon>Magnoliopsida</taxon>
        <taxon>eudicotyledons</taxon>
        <taxon>Gunneridae</taxon>
        <taxon>Pentapetalae</taxon>
        <taxon>rosids</taxon>
        <taxon>malvids</taxon>
        <taxon>Myrtales</taxon>
        <taxon>Myrtaceae</taxon>
        <taxon>Myrtoideae</taxon>
        <taxon>Eucalypteae</taxon>
        <taxon>Corymbia</taxon>
    </lineage>
</organism>
<dbReference type="Proteomes" id="UP000806378">
    <property type="component" value="Unassembled WGS sequence"/>
</dbReference>
<evidence type="ECO:0000256" key="2">
    <source>
        <dbReference type="ARBA" id="ARBA00022737"/>
    </source>
</evidence>
<dbReference type="PANTHER" id="PTHR33463">
    <property type="entry name" value="NB-ARC DOMAIN-CONTAINING PROTEIN-RELATED"/>
    <property type="match status" value="1"/>
</dbReference>
<dbReference type="Pfam" id="PF23598">
    <property type="entry name" value="LRR_14"/>
    <property type="match status" value="1"/>
</dbReference>
<keyword evidence="3" id="KW-0547">Nucleotide-binding</keyword>
<keyword evidence="2" id="KW-0677">Repeat</keyword>
<dbReference type="GO" id="GO:0043531">
    <property type="term" value="F:ADP binding"/>
    <property type="evidence" value="ECO:0007669"/>
    <property type="project" value="InterPro"/>
</dbReference>
<evidence type="ECO:0000313" key="8">
    <source>
        <dbReference type="EMBL" id="KAF7847840.1"/>
    </source>
</evidence>
<dbReference type="SUPFAM" id="SSF52540">
    <property type="entry name" value="P-loop containing nucleoside triphosphate hydrolases"/>
    <property type="match status" value="1"/>
</dbReference>
<dbReference type="OrthoDB" id="1579323at2759"/>
<feature type="domain" description="Disease resistance R13L4/SHOC-2-like LRR" evidence="7">
    <location>
        <begin position="546"/>
        <end position="871"/>
    </location>
</feature>
<keyword evidence="5" id="KW-0067">ATP-binding</keyword>
<evidence type="ECO:0000259" key="6">
    <source>
        <dbReference type="Pfam" id="PF00931"/>
    </source>
</evidence>
<comment type="similarity">
    <text evidence="1">Belongs to the disease resistance NB-LRR family.</text>
</comment>
<evidence type="ECO:0008006" key="10">
    <source>
        <dbReference type="Google" id="ProtNLM"/>
    </source>
</evidence>
<dbReference type="PRINTS" id="PR00364">
    <property type="entry name" value="DISEASERSIST"/>
</dbReference>
<dbReference type="Gramene" id="rna-gnl|WGS:JABURB|Cocit.L2524.1">
    <property type="protein sequence ID" value="cds-KAF7847840.1"/>
    <property type="gene ID" value="gene-BT93_L2524"/>
</dbReference>
<evidence type="ECO:0000256" key="4">
    <source>
        <dbReference type="ARBA" id="ARBA00022821"/>
    </source>
</evidence>
<dbReference type="Gene3D" id="3.40.50.300">
    <property type="entry name" value="P-loop containing nucleotide triphosphate hydrolases"/>
    <property type="match status" value="1"/>
</dbReference>
<dbReference type="PANTHER" id="PTHR33463:SF203">
    <property type="entry name" value="AAA+ ATPASE DOMAIN-CONTAINING PROTEIN"/>
    <property type="match status" value="1"/>
</dbReference>
<keyword evidence="4" id="KW-0611">Plant defense</keyword>
<dbReference type="Pfam" id="PF00931">
    <property type="entry name" value="NB-ARC"/>
    <property type="match status" value="1"/>
</dbReference>
<evidence type="ECO:0000259" key="7">
    <source>
        <dbReference type="Pfam" id="PF23598"/>
    </source>
</evidence>
<dbReference type="InterPro" id="IPR002182">
    <property type="entry name" value="NB-ARC"/>
</dbReference>
<keyword evidence="9" id="KW-1185">Reference proteome</keyword>
<comment type="caution">
    <text evidence="8">The sequence shown here is derived from an EMBL/GenBank/DDBJ whole genome shotgun (WGS) entry which is preliminary data.</text>
</comment>
<dbReference type="EMBL" id="MU090464">
    <property type="protein sequence ID" value="KAF7847840.1"/>
    <property type="molecule type" value="Genomic_DNA"/>
</dbReference>
<evidence type="ECO:0000256" key="1">
    <source>
        <dbReference type="ARBA" id="ARBA00008894"/>
    </source>
</evidence>
<dbReference type="InterPro" id="IPR032675">
    <property type="entry name" value="LRR_dom_sf"/>
</dbReference>
<dbReference type="SUPFAM" id="SSF52058">
    <property type="entry name" value="L domain-like"/>
    <property type="match status" value="1"/>
</dbReference>
<dbReference type="InterPro" id="IPR042197">
    <property type="entry name" value="Apaf_helical"/>
</dbReference>
<proteinExistence type="inferred from homology"/>
<feature type="domain" description="NB-ARC" evidence="6">
    <location>
        <begin position="167"/>
        <end position="328"/>
    </location>
</feature>
<protein>
    <recommendedName>
        <fullName evidence="10">AAA+ ATPase domain-containing protein</fullName>
    </recommendedName>
</protein>
<sequence>MADIVLSVPSKVAECIVAPVRHGCGYVISYNSYVRQLNDEVEKLGEKRGWVQRSIDEARNNMNPIEADLERWVKVAETVANKARNMLEHDRRAKKTCFCGWLPNPKAVYCLGREARRTIEDIRELVAQGQFENPPPGLVGGALDLNPSAGDGDDTITDSRASIFQGIMEALDDEKLKVIGVYGLGGVGKTTLLKEVEKKLRKEGRPFHTIVKARVSHPPDLKEIQDHIAYAFNLNLEDKPSLEGRGDCLFQKIQSDPTKKVLIILDDLWEKLDLRAVGIPLGDESRGCKFLLASRISDVLEQMHADRTFLLNGLTNDEAFRLFEKTVGYRLKDKELKQIASIIVKKLAGLPLLINSVASTLKYSSMTEWRNASIKIDHFSIDTIVKLSYDHLKSEDAKSLLLLCGLINGTIQVETLLVLGISLGLFEEFNNMMEHSRDRLNVALNELCSANLLLDGGDDKDYVTIHDLYKAVVVVTPFGGQNSLMMNGNCGRWSKEMHEKCWAICLDNVDSDRLVELMHCGFPKLKILMLSQSKEWYGRPTHRHEEGDCCRLDLTLMKELRVLCLRSMHITSLPSSMGILENLRMSYLDNCHVEDVAILGKLKALLILSFAGSTISRLPKEIGELTNLRLLNLSNCKELQIIEPGVLERLINLEELHMKGSFDQWMGNDETSSKSYNASLAELKSLTKLTTLEISIPDPAIFFEDGDLPFGNLIRFWINIGNVGGREYEGLRNMKLKLGGCDSILSKEWVQTTLQKTQYLHLDGLRELEKNAHELCSQGFPQLKHLDIQNSPSIKYIASSSTDLLLTAFTILESLFLDNLINLEKICNGLIAQKCFSQLKVMCIKKCHILKNMWFLSEMQRLVHLEEIQVHECDSMQAIIADDVGKVEIVADDMVELPNVCCLDLRELPNMTSFCTGAKGAPIEYLNFFDL</sequence>
<dbReference type="Gene3D" id="1.10.8.430">
    <property type="entry name" value="Helical domain of apoptotic protease-activating factors"/>
    <property type="match status" value="1"/>
</dbReference>
<dbReference type="InterPro" id="IPR027417">
    <property type="entry name" value="P-loop_NTPase"/>
</dbReference>
<evidence type="ECO:0000256" key="5">
    <source>
        <dbReference type="ARBA" id="ARBA00022840"/>
    </source>
</evidence>
<reference evidence="8" key="1">
    <citation type="submission" date="2020-05" db="EMBL/GenBank/DDBJ databases">
        <title>WGS assembly of Corymbia citriodora subspecies variegata.</title>
        <authorList>
            <person name="Barry K."/>
            <person name="Hundley H."/>
            <person name="Shu S."/>
            <person name="Jenkins J."/>
            <person name="Grimwood J."/>
            <person name="Baten A."/>
        </authorList>
    </citation>
    <scope>NUCLEOTIDE SEQUENCE</scope>
    <source>
        <strain evidence="8">CV2-018</strain>
    </source>
</reference>
<dbReference type="InterPro" id="IPR055414">
    <property type="entry name" value="LRR_R13L4/SHOC2-like"/>
</dbReference>